<proteinExistence type="predicted"/>
<gene>
    <name evidence="1" type="ORF">PENVUL_c016G04512</name>
</gene>
<protein>
    <submittedName>
        <fullName evidence="1">Uncharacterized protein</fullName>
    </submittedName>
</protein>
<sequence>RTAYAEFAEAYGHSYISNTAQYFLFLSAVSVNPATYQWLNSLRPSVDDPSEQVLISTFSDFVISENR</sequence>
<name>A0A1V6RZM8_9EURO</name>
<keyword evidence="2" id="KW-1185">Reference proteome</keyword>
<dbReference type="EMBL" id="MDYP01000016">
    <property type="protein sequence ID" value="OQE06873.1"/>
    <property type="molecule type" value="Genomic_DNA"/>
</dbReference>
<feature type="non-terminal residue" evidence="1">
    <location>
        <position position="1"/>
    </location>
</feature>
<dbReference type="AlphaFoldDB" id="A0A1V6RZM8"/>
<feature type="non-terminal residue" evidence="1">
    <location>
        <position position="67"/>
    </location>
</feature>
<reference evidence="2" key="1">
    <citation type="journal article" date="2017" name="Nat. Microbiol.">
        <title>Global analysis of biosynthetic gene clusters reveals vast potential of secondary metabolite production in Penicillium species.</title>
        <authorList>
            <person name="Nielsen J.C."/>
            <person name="Grijseels S."/>
            <person name="Prigent S."/>
            <person name="Ji B."/>
            <person name="Dainat J."/>
            <person name="Nielsen K.F."/>
            <person name="Frisvad J.C."/>
            <person name="Workman M."/>
            <person name="Nielsen J."/>
        </authorList>
    </citation>
    <scope>NUCLEOTIDE SEQUENCE [LARGE SCALE GENOMIC DNA]</scope>
    <source>
        <strain evidence="2">IBT 29486</strain>
    </source>
</reference>
<accession>A0A1V6RZM8</accession>
<dbReference type="Proteomes" id="UP000191518">
    <property type="component" value="Unassembled WGS sequence"/>
</dbReference>
<organism evidence="1 2">
    <name type="scientific">Penicillium vulpinum</name>
    <dbReference type="NCBI Taxonomy" id="29845"/>
    <lineage>
        <taxon>Eukaryota</taxon>
        <taxon>Fungi</taxon>
        <taxon>Dikarya</taxon>
        <taxon>Ascomycota</taxon>
        <taxon>Pezizomycotina</taxon>
        <taxon>Eurotiomycetes</taxon>
        <taxon>Eurotiomycetidae</taxon>
        <taxon>Eurotiales</taxon>
        <taxon>Aspergillaceae</taxon>
        <taxon>Penicillium</taxon>
    </lineage>
</organism>
<comment type="caution">
    <text evidence="1">The sequence shown here is derived from an EMBL/GenBank/DDBJ whole genome shotgun (WGS) entry which is preliminary data.</text>
</comment>
<evidence type="ECO:0000313" key="1">
    <source>
        <dbReference type="EMBL" id="OQE06873.1"/>
    </source>
</evidence>
<evidence type="ECO:0000313" key="2">
    <source>
        <dbReference type="Proteomes" id="UP000191518"/>
    </source>
</evidence>